<comment type="caution">
    <text evidence="2">The sequence shown here is derived from an EMBL/GenBank/DDBJ whole genome shotgun (WGS) entry which is preliminary data.</text>
</comment>
<dbReference type="EMBL" id="QDEB01043335">
    <property type="protein sequence ID" value="RZC38429.1"/>
    <property type="molecule type" value="Genomic_DNA"/>
</dbReference>
<evidence type="ECO:0000256" key="1">
    <source>
        <dbReference type="SAM" id="MobiDB-lite"/>
    </source>
</evidence>
<accession>A0A482W152</accession>
<dbReference type="Gene3D" id="1.25.10.10">
    <property type="entry name" value="Leucine-rich Repeat Variant"/>
    <property type="match status" value="1"/>
</dbReference>
<name>A0A482W152_ASBVE</name>
<keyword evidence="3" id="KW-1185">Reference proteome</keyword>
<dbReference type="InterPro" id="IPR011989">
    <property type="entry name" value="ARM-like"/>
</dbReference>
<organism evidence="2 3">
    <name type="scientific">Asbolus verrucosus</name>
    <name type="common">Desert ironclad beetle</name>
    <dbReference type="NCBI Taxonomy" id="1661398"/>
    <lineage>
        <taxon>Eukaryota</taxon>
        <taxon>Metazoa</taxon>
        <taxon>Ecdysozoa</taxon>
        <taxon>Arthropoda</taxon>
        <taxon>Hexapoda</taxon>
        <taxon>Insecta</taxon>
        <taxon>Pterygota</taxon>
        <taxon>Neoptera</taxon>
        <taxon>Endopterygota</taxon>
        <taxon>Coleoptera</taxon>
        <taxon>Polyphaga</taxon>
        <taxon>Cucujiformia</taxon>
        <taxon>Tenebrionidae</taxon>
        <taxon>Pimeliinae</taxon>
        <taxon>Asbolus</taxon>
    </lineage>
</organism>
<dbReference type="Proteomes" id="UP000292052">
    <property type="component" value="Unassembled WGS sequence"/>
</dbReference>
<dbReference type="Pfam" id="PF05804">
    <property type="entry name" value="KAP"/>
    <property type="match status" value="1"/>
</dbReference>
<dbReference type="InterPro" id="IPR016024">
    <property type="entry name" value="ARM-type_fold"/>
</dbReference>
<evidence type="ECO:0000313" key="3">
    <source>
        <dbReference type="Proteomes" id="UP000292052"/>
    </source>
</evidence>
<evidence type="ECO:0000313" key="2">
    <source>
        <dbReference type="EMBL" id="RZC38429.1"/>
    </source>
</evidence>
<sequence length="440" mass="50441">MDPDEAKYMRTERKPGTLDVHPTLNAIVLNYEIDVQILGTKENILYGEKKNLKKIIELPMLNSRTDCYALAKEVVYQCDLIHHSRISEVEQTIYYLKKRKLSHGSVKDNSSALDLKPIVNADEPNYNNLSDYIELLYEGMSEKIKGAHLIQLLARDPENLDALSKNETVISALGRVLREDWKRSIVLSTHLVFTFFCFSMYSRFHEVILKCKVGSICMDIIDYELRRYDKWKADLEGLEAPDDVPIVRKPCPSSASMSDIPRSRIPEPVRPKSGNFSETNMKAVMEGSVYDDLTNSTENIDDKKLSEAEKAKRFRTLVKKQEHLLRVAFYLLLNIAEDESIEEKMTKRNIVGLLVKALERDNDELLVLVVTFLKKLSIMQCNKDGMAGMNIVEKLPKLLDSNSPDLVHLTLKLLFNLSFDTKLRYKIVKVGFLSKFISLL</sequence>
<dbReference type="PANTHER" id="PTHR15605:SF2">
    <property type="entry name" value="KINESIN-ASSOCIATED PROTEIN 3"/>
    <property type="match status" value="1"/>
</dbReference>
<proteinExistence type="predicted"/>
<dbReference type="AlphaFoldDB" id="A0A482W152"/>
<feature type="region of interest" description="Disordered" evidence="1">
    <location>
        <begin position="253"/>
        <end position="272"/>
    </location>
</feature>
<dbReference type="STRING" id="1661398.A0A482W152"/>
<feature type="non-terminal residue" evidence="2">
    <location>
        <position position="440"/>
    </location>
</feature>
<dbReference type="SUPFAM" id="SSF48371">
    <property type="entry name" value="ARM repeat"/>
    <property type="match status" value="1"/>
</dbReference>
<dbReference type="PANTHER" id="PTHR15605">
    <property type="entry name" value="KINESIN-ASSOCIATED PROTEINS"/>
    <property type="match status" value="1"/>
</dbReference>
<protein>
    <submittedName>
        <fullName evidence="2">Kinesin-associated protein 3</fullName>
    </submittedName>
</protein>
<dbReference type="GO" id="GO:0016939">
    <property type="term" value="C:kinesin II complex"/>
    <property type="evidence" value="ECO:0007669"/>
    <property type="project" value="TreeGrafter"/>
</dbReference>
<dbReference type="SMART" id="SM01297">
    <property type="entry name" value="KAP"/>
    <property type="match status" value="1"/>
</dbReference>
<dbReference type="GO" id="GO:0044782">
    <property type="term" value="P:cilium organization"/>
    <property type="evidence" value="ECO:0007669"/>
    <property type="project" value="TreeGrafter"/>
</dbReference>
<dbReference type="GO" id="GO:0007018">
    <property type="term" value="P:microtubule-based movement"/>
    <property type="evidence" value="ECO:0007669"/>
    <property type="project" value="TreeGrafter"/>
</dbReference>
<dbReference type="OrthoDB" id="10265679at2759"/>
<reference evidence="2 3" key="1">
    <citation type="submission" date="2017-03" db="EMBL/GenBank/DDBJ databases">
        <title>Genome of the blue death feigning beetle - Asbolus verrucosus.</title>
        <authorList>
            <person name="Rider S.D."/>
        </authorList>
    </citation>
    <scope>NUCLEOTIDE SEQUENCE [LARGE SCALE GENOMIC DNA]</scope>
    <source>
        <strain evidence="2">Butters</strain>
        <tissue evidence="2">Head and leg muscle</tissue>
    </source>
</reference>
<dbReference type="GO" id="GO:0019894">
    <property type="term" value="F:kinesin binding"/>
    <property type="evidence" value="ECO:0007669"/>
    <property type="project" value="InterPro"/>
</dbReference>
<dbReference type="InterPro" id="IPR008658">
    <property type="entry name" value="KAP3"/>
</dbReference>
<gene>
    <name evidence="2" type="ORF">BDFB_002571</name>
</gene>
<dbReference type="GO" id="GO:0035869">
    <property type="term" value="C:ciliary transition zone"/>
    <property type="evidence" value="ECO:0007669"/>
    <property type="project" value="TreeGrafter"/>
</dbReference>
<dbReference type="GO" id="GO:0005930">
    <property type="term" value="C:axoneme"/>
    <property type="evidence" value="ECO:0007669"/>
    <property type="project" value="TreeGrafter"/>
</dbReference>
<feature type="compositionally biased region" description="Basic and acidic residues" evidence="1">
    <location>
        <begin position="261"/>
        <end position="270"/>
    </location>
</feature>